<protein>
    <submittedName>
        <fullName evidence="2">DUF448 domain-containing protein</fullName>
    </submittedName>
</protein>
<gene>
    <name evidence="2" type="ORF">C7Y72_20240</name>
</gene>
<feature type="domain" description="YlxR" evidence="1">
    <location>
        <begin position="10"/>
        <end position="76"/>
    </location>
</feature>
<dbReference type="InterPro" id="IPR037465">
    <property type="entry name" value="YlxR"/>
</dbReference>
<dbReference type="PANTHER" id="PTHR34215:SF1">
    <property type="entry name" value="YLXR DOMAIN-CONTAINING PROTEIN"/>
    <property type="match status" value="1"/>
</dbReference>
<proteinExistence type="predicted"/>
<accession>A0A2T4UCF7</accession>
<dbReference type="Proteomes" id="UP000240739">
    <property type="component" value="Unassembled WGS sequence"/>
</dbReference>
<dbReference type="PANTHER" id="PTHR34215">
    <property type="entry name" value="BLL0784 PROTEIN"/>
    <property type="match status" value="1"/>
</dbReference>
<dbReference type="SUPFAM" id="SSF64376">
    <property type="entry name" value="YlxR-like"/>
    <property type="match status" value="1"/>
</dbReference>
<dbReference type="CDD" id="cd00279">
    <property type="entry name" value="YlxR"/>
    <property type="match status" value="1"/>
</dbReference>
<dbReference type="EMBL" id="PYYB01000004">
    <property type="protein sequence ID" value="PTL54908.1"/>
    <property type="molecule type" value="Genomic_DNA"/>
</dbReference>
<dbReference type="InterPro" id="IPR007393">
    <property type="entry name" value="YlxR_dom"/>
</dbReference>
<sequence length="83" mass="8892">MVVVARSPIRTCVGCRSTHPQNQLVRLAAHEGHVVPDPARALPGRGAYVCGAACLEQAVKRRALPRAFRQKVAIPVDLVESIG</sequence>
<organism evidence="2 3">
    <name type="scientific">Paraconexibacter algicola</name>
    <dbReference type="NCBI Taxonomy" id="2133960"/>
    <lineage>
        <taxon>Bacteria</taxon>
        <taxon>Bacillati</taxon>
        <taxon>Actinomycetota</taxon>
        <taxon>Thermoleophilia</taxon>
        <taxon>Solirubrobacterales</taxon>
        <taxon>Paraconexibacteraceae</taxon>
        <taxon>Paraconexibacter</taxon>
    </lineage>
</organism>
<reference evidence="2 3" key="1">
    <citation type="submission" date="2018-03" db="EMBL/GenBank/DDBJ databases">
        <title>Aquarubrobacter algicola gen. nov., sp. nov., a novel actinobacterium isolated from shallow eutrophic lake during the end of cyanobacterial harmful algal blooms.</title>
        <authorList>
            <person name="Chun S.J."/>
        </authorList>
    </citation>
    <scope>NUCLEOTIDE SEQUENCE [LARGE SCALE GENOMIC DNA]</scope>
    <source>
        <strain evidence="2 3">Seoho-28</strain>
    </source>
</reference>
<evidence type="ECO:0000313" key="2">
    <source>
        <dbReference type="EMBL" id="PTL54908.1"/>
    </source>
</evidence>
<evidence type="ECO:0000259" key="1">
    <source>
        <dbReference type="Pfam" id="PF04296"/>
    </source>
</evidence>
<dbReference type="InterPro" id="IPR035931">
    <property type="entry name" value="YlxR-like_sf"/>
</dbReference>
<keyword evidence="3" id="KW-1185">Reference proteome</keyword>
<comment type="caution">
    <text evidence="2">The sequence shown here is derived from an EMBL/GenBank/DDBJ whole genome shotgun (WGS) entry which is preliminary data.</text>
</comment>
<dbReference type="Gene3D" id="3.30.1230.10">
    <property type="entry name" value="YlxR-like"/>
    <property type="match status" value="1"/>
</dbReference>
<evidence type="ECO:0000313" key="3">
    <source>
        <dbReference type="Proteomes" id="UP000240739"/>
    </source>
</evidence>
<dbReference type="OrthoDB" id="5244965at2"/>
<name>A0A2T4UCF7_9ACTN</name>
<dbReference type="AlphaFoldDB" id="A0A2T4UCF7"/>
<dbReference type="Pfam" id="PF04296">
    <property type="entry name" value="YlxR"/>
    <property type="match status" value="1"/>
</dbReference>